<gene>
    <name evidence="2" type="ORF">SAMN05660923_00657</name>
</gene>
<evidence type="ECO:0000313" key="3">
    <source>
        <dbReference type="Proteomes" id="UP000198828"/>
    </source>
</evidence>
<accession>A0A1H2T9I1</accession>
<dbReference type="Pfam" id="PF00395">
    <property type="entry name" value="SLH"/>
    <property type="match status" value="3"/>
</dbReference>
<dbReference type="PROSITE" id="PS51272">
    <property type="entry name" value="SLH"/>
    <property type="match status" value="3"/>
</dbReference>
<reference evidence="2 3" key="1">
    <citation type="submission" date="2016-10" db="EMBL/GenBank/DDBJ databases">
        <authorList>
            <person name="de Groot N.N."/>
        </authorList>
    </citation>
    <scope>NUCLEOTIDE SEQUENCE [LARGE SCALE GENOMIC DNA]</scope>
    <source>
        <strain evidence="2 3">DSM 23310</strain>
    </source>
</reference>
<feature type="domain" description="SLH" evidence="1">
    <location>
        <begin position="851"/>
        <end position="914"/>
    </location>
</feature>
<sequence>MKGKRNRLFSVLLIIGMLLSKFAFLGDIVEAAAVELLITGTGVYEDVKITESDWDKYQMVERYFSGNNSLYFHKIIKVKGYDLFELIGKDNLKTDKDYQVKFTCADGFEFTKTISELKNTYFFRDFTEKTKEKVEPMIAKYTLELVDFPKNNFSPPIRWEDKEIANKDLDKGFPKLAFGQTSIDDMNLSQWGKEVVKITIGDERLSEKLSQGISKDSPYKHISYVGAPYNIDAITGATFTIEGPGVEGYRAISLRQIEEDVAGQEQVTYYEKVDGKVVQNNYEGINAKYLVDNYVKVTPKAGNLIFKDKSRKTILTIPIEEVGYYTIAYGINEVPFVYLDTDAGYRPEKYNANGCFKLVYEQDKNTAKEFSNVAYIYVEEKDAKNIYEHTYPPYDDLKYTNYEIIIHGNKVNGEVRLKVSDIEAMDDLKYEDEYSLSNSEYFWYYNRYKGIPLWDLLLKIGIDPNIDENTSVQFIAADRYYFAPMTIKEIKDSSLYGYYEKNPEDLGDGRFDGSSEVPLHTGMPVLVAYGFNGYPYVIRSTDEGYNSGLGNDGGPVRVIFGKKDYNDPNGSNQVQFLKEIIIGGGEPVSFDEDRKDSGESTYKEVGKDAAWNHNQGVYTQYLDMPVLRITGSQIKEPMTFTLRQLESLTDHIVRDVYTGDGVREFEGIVLWDIISKVVGLKEGVEIPSSVRVFSGPNYNQIIRSSKDLMEGIVNSKGELKKIILAYAVDGYPLVPNESDGGYAYNNAFGPLRLIFEESKSMWVKWTDCIVVGNGDYEEPKMEDVKDLGIPLIGTGGFEDIKNHWAKQEIEEMAAMGYVKGSQDKFRPNDDITRAEFIAILVRILGLDSFELDSPFKDVKDSDWFYKEVLSAVNAGLIKGYGDGSFRPNAPIKRQEIASILASLLDNELSEEEVAYILSNFDDEVEGWARDSVAKAIDAGIMKGLLGSIIGGNNNATRAEATVMLLRFIKN</sequence>
<dbReference type="PANTHER" id="PTHR43308">
    <property type="entry name" value="OUTER MEMBRANE PROTEIN ALPHA-RELATED"/>
    <property type="match status" value="1"/>
</dbReference>
<name>A0A1H2T9I1_9FIRM</name>
<dbReference type="SUPFAM" id="SSF56524">
    <property type="entry name" value="Oxidoreductase molybdopterin-binding domain"/>
    <property type="match status" value="1"/>
</dbReference>
<evidence type="ECO:0000259" key="1">
    <source>
        <dbReference type="PROSITE" id="PS51272"/>
    </source>
</evidence>
<dbReference type="RefSeq" id="WP_093750837.1">
    <property type="nucleotide sequence ID" value="NZ_BSYN01000002.1"/>
</dbReference>
<protein>
    <submittedName>
        <fullName evidence="2">S-layer homology domain-containing protein</fullName>
    </submittedName>
</protein>
<dbReference type="InterPro" id="IPR051465">
    <property type="entry name" value="Cell_Envelope_Struct_Comp"/>
</dbReference>
<proteinExistence type="predicted"/>
<dbReference type="PANTHER" id="PTHR43308:SF5">
    <property type="entry name" value="S-LAYER PROTEIN _ PEPTIDOGLYCAN ENDO-BETA-N-ACETYLGLUCOSAMINIDASE"/>
    <property type="match status" value="1"/>
</dbReference>
<feature type="domain" description="SLH" evidence="1">
    <location>
        <begin position="792"/>
        <end position="850"/>
    </location>
</feature>
<dbReference type="Proteomes" id="UP000198828">
    <property type="component" value="Unassembled WGS sequence"/>
</dbReference>
<dbReference type="AlphaFoldDB" id="A0A1H2T9I1"/>
<dbReference type="InterPro" id="IPR001119">
    <property type="entry name" value="SLH_dom"/>
</dbReference>
<keyword evidence="3" id="KW-1185">Reference proteome</keyword>
<dbReference type="EMBL" id="FNNG01000002">
    <property type="protein sequence ID" value="SDW40355.1"/>
    <property type="molecule type" value="Genomic_DNA"/>
</dbReference>
<dbReference type="Gene3D" id="3.90.420.10">
    <property type="entry name" value="Oxidoreductase, molybdopterin-binding domain"/>
    <property type="match status" value="2"/>
</dbReference>
<feature type="domain" description="SLH" evidence="1">
    <location>
        <begin position="915"/>
        <end position="970"/>
    </location>
</feature>
<dbReference type="OrthoDB" id="174569at2"/>
<dbReference type="InterPro" id="IPR036374">
    <property type="entry name" value="OxRdtase_Mopterin-bd_sf"/>
</dbReference>
<organism evidence="2 3">
    <name type="scientific">Tepidimicrobium xylanilyticum</name>
    <dbReference type="NCBI Taxonomy" id="1123352"/>
    <lineage>
        <taxon>Bacteria</taxon>
        <taxon>Bacillati</taxon>
        <taxon>Bacillota</taxon>
        <taxon>Tissierellia</taxon>
        <taxon>Tissierellales</taxon>
        <taxon>Tepidimicrobiaceae</taxon>
        <taxon>Tepidimicrobium</taxon>
    </lineage>
</organism>
<evidence type="ECO:0000313" key="2">
    <source>
        <dbReference type="EMBL" id="SDW40355.1"/>
    </source>
</evidence>